<accession>A0A9P6U6Z3</accession>
<organism evidence="2 3">
    <name type="scientific">Actinomortierella ambigua</name>
    <dbReference type="NCBI Taxonomy" id="1343610"/>
    <lineage>
        <taxon>Eukaryota</taxon>
        <taxon>Fungi</taxon>
        <taxon>Fungi incertae sedis</taxon>
        <taxon>Mucoromycota</taxon>
        <taxon>Mortierellomycotina</taxon>
        <taxon>Mortierellomycetes</taxon>
        <taxon>Mortierellales</taxon>
        <taxon>Mortierellaceae</taxon>
        <taxon>Actinomortierella</taxon>
    </lineage>
</organism>
<feature type="compositionally biased region" description="Basic and acidic residues" evidence="1">
    <location>
        <begin position="46"/>
        <end position="56"/>
    </location>
</feature>
<dbReference type="Proteomes" id="UP000807716">
    <property type="component" value="Unassembled WGS sequence"/>
</dbReference>
<dbReference type="EMBL" id="JAAAJB010000194">
    <property type="protein sequence ID" value="KAG0262201.1"/>
    <property type="molecule type" value="Genomic_DNA"/>
</dbReference>
<evidence type="ECO:0000313" key="3">
    <source>
        <dbReference type="Proteomes" id="UP000807716"/>
    </source>
</evidence>
<feature type="region of interest" description="Disordered" evidence="1">
    <location>
        <begin position="1"/>
        <end position="62"/>
    </location>
</feature>
<sequence>MQENIEKTLLPGFLDRRSRQTEQKSKFKRSSEDMDKSDGEEGDGQAVERSKDKEDVVVEDDS</sequence>
<name>A0A9P6U6Z3_9FUNG</name>
<dbReference type="AlphaFoldDB" id="A0A9P6U6Z3"/>
<reference evidence="2" key="1">
    <citation type="journal article" date="2020" name="Fungal Divers.">
        <title>Resolving the Mortierellaceae phylogeny through synthesis of multi-gene phylogenetics and phylogenomics.</title>
        <authorList>
            <person name="Vandepol N."/>
            <person name="Liber J."/>
            <person name="Desiro A."/>
            <person name="Na H."/>
            <person name="Kennedy M."/>
            <person name="Barry K."/>
            <person name="Grigoriev I.V."/>
            <person name="Miller A.N."/>
            <person name="O'Donnell K."/>
            <person name="Stajich J.E."/>
            <person name="Bonito G."/>
        </authorList>
    </citation>
    <scope>NUCLEOTIDE SEQUENCE</scope>
    <source>
        <strain evidence="2">BC1065</strain>
    </source>
</reference>
<feature type="compositionally biased region" description="Basic and acidic residues" evidence="1">
    <location>
        <begin position="14"/>
        <end position="39"/>
    </location>
</feature>
<gene>
    <name evidence="2" type="ORF">DFQ27_002485</name>
</gene>
<evidence type="ECO:0000313" key="2">
    <source>
        <dbReference type="EMBL" id="KAG0262201.1"/>
    </source>
</evidence>
<keyword evidence="3" id="KW-1185">Reference proteome</keyword>
<proteinExistence type="predicted"/>
<protein>
    <submittedName>
        <fullName evidence="2">Uncharacterized protein</fullName>
    </submittedName>
</protein>
<comment type="caution">
    <text evidence="2">The sequence shown here is derived from an EMBL/GenBank/DDBJ whole genome shotgun (WGS) entry which is preliminary data.</text>
</comment>
<evidence type="ECO:0000256" key="1">
    <source>
        <dbReference type="SAM" id="MobiDB-lite"/>
    </source>
</evidence>